<dbReference type="Proteomes" id="UP000182204">
    <property type="component" value="Chromosome"/>
</dbReference>
<evidence type="ECO:0000313" key="2">
    <source>
        <dbReference type="EMBL" id="APH13645.1"/>
    </source>
</evidence>
<dbReference type="EMBL" id="CP013243">
    <property type="protein sequence ID" value="APH13645.1"/>
    <property type="molecule type" value="Genomic_DNA"/>
</dbReference>
<dbReference type="GO" id="GO:0005975">
    <property type="term" value="P:carbohydrate metabolic process"/>
    <property type="evidence" value="ECO:0007669"/>
    <property type="project" value="InterPro"/>
</dbReference>
<dbReference type="PIRSF" id="PIRSF006402">
    <property type="entry name" value="UCP006402_thioredoxin"/>
    <property type="match status" value="1"/>
</dbReference>
<feature type="domain" description="Spermatogenesis-associated protein 20-like TRX" evidence="1">
    <location>
        <begin position="1"/>
        <end position="108"/>
    </location>
</feature>
<dbReference type="PANTHER" id="PTHR42899">
    <property type="entry name" value="SPERMATOGENESIS-ASSOCIATED PROTEIN 20"/>
    <property type="match status" value="1"/>
</dbReference>
<dbReference type="InterPro" id="IPR004879">
    <property type="entry name" value="Ssp411-like_TRX"/>
</dbReference>
<reference evidence="2 3" key="1">
    <citation type="submission" date="2015-11" db="EMBL/GenBank/DDBJ databases">
        <authorList>
            <person name="Hill K.K."/>
            <person name="Shirey T.B."/>
            <person name="Raphael B."/>
            <person name="Daligault H.E."/>
            <person name="Davenport K.W."/>
            <person name="Bruce D.C."/>
            <person name="Foley B.T."/>
            <person name="Johnson S.L."/>
        </authorList>
    </citation>
    <scope>NUCLEOTIDE SEQUENCE [LARGE SCALE GENOMIC DNA]</scope>
    <source>
        <strain evidence="2 3">CDC_1632</strain>
    </source>
</reference>
<dbReference type="SUPFAM" id="SSF52833">
    <property type="entry name" value="Thioredoxin-like"/>
    <property type="match status" value="1"/>
</dbReference>
<dbReference type="SUPFAM" id="SSF48208">
    <property type="entry name" value="Six-hairpin glycosidases"/>
    <property type="match status" value="1"/>
</dbReference>
<dbReference type="InterPro" id="IPR024705">
    <property type="entry name" value="Ssp411"/>
</dbReference>
<dbReference type="InterPro" id="IPR036249">
    <property type="entry name" value="Thioredoxin-like_sf"/>
</dbReference>
<dbReference type="STRING" id="413999.CBO1058"/>
<evidence type="ECO:0000313" key="3">
    <source>
        <dbReference type="Proteomes" id="UP000182204"/>
    </source>
</evidence>
<organism evidence="2 3">
    <name type="scientific">Clostridium sporogenes</name>
    <dbReference type="NCBI Taxonomy" id="1509"/>
    <lineage>
        <taxon>Bacteria</taxon>
        <taxon>Bacillati</taxon>
        <taxon>Bacillota</taxon>
        <taxon>Clostridia</taxon>
        <taxon>Eubacteriales</taxon>
        <taxon>Clostridiaceae</taxon>
        <taxon>Clostridium</taxon>
    </lineage>
</organism>
<dbReference type="AlphaFoldDB" id="A0A1L3NC03"/>
<accession>A0A1L3NC03</accession>
<sequence length="620" mass="72448">MERESFEDEEVGEILNKNFISIKVDREERPDVDNIYMSFCQAYTGSGGWPLTILMTPDKKPFFAGTYFPKWGKYNIPGIMDILKSIDKLWREDKNKVLESSNRILEQIERFQDNHGEDELEEYIIEEAAQTLLDNFDSKYGGFGAKPKFPTAHYILFLLRYYYFKKDEKILNVINKTLTSMYKGGIFDHIGFGFSRYSTDNKWLVPHFEKMLYDNALLSMAYTEAYEATKNPLFKDITEKILNYVKKSMTSEEGGFYSAEDADSEGVEGKFYLWTKKEIIDILGEEDGELYCKIYDITSKGNFENKNISNLIHTDLKDVDNNKDKLEKIRKKLFEYREKRVHPHKDDKILTSWNALMIIAFCRAGRSFKNDNYIDIAKKSVDFIIKNLMDEKGRLYARIREGERGNEGFIDDYAFFLWALIELYEASFDIYYLEKSIEVADSMIDLFWHKEKGGFYLYSKNSEKLIVRPKEIYDGAMPSGNAVASLALSLLYYITGEDKYKDLVDKQFKFFAANIKSGPMYHLFSVIAYMYNVSPIKEITLAYNEKDEALYKFINELNNRYMPFSIVTLNDKSNEIEKINKNIKDKTPVKDKTTVYICQNYACREPITDLEAFKSVLSDS</sequence>
<dbReference type="PANTHER" id="PTHR42899:SF1">
    <property type="entry name" value="SPERMATOGENESIS-ASSOCIATED PROTEIN 20"/>
    <property type="match status" value="1"/>
</dbReference>
<dbReference type="InterPro" id="IPR008928">
    <property type="entry name" value="6-hairpin_glycosidase_sf"/>
</dbReference>
<evidence type="ECO:0000259" key="1">
    <source>
        <dbReference type="Pfam" id="PF03190"/>
    </source>
</evidence>
<name>A0A1L3NC03_CLOSG</name>
<dbReference type="Pfam" id="PF03190">
    <property type="entry name" value="Thioredox_DsbH"/>
    <property type="match status" value="1"/>
</dbReference>
<gene>
    <name evidence="2" type="ORF">NPD5_979</name>
</gene>
<proteinExistence type="predicted"/>
<dbReference type="Gene3D" id="1.50.10.10">
    <property type="match status" value="1"/>
</dbReference>
<protein>
    <submittedName>
        <fullName evidence="2">N-acylglucosamine 2-epimerase family protein</fullName>
    </submittedName>
</protein>
<dbReference type="Gene3D" id="3.40.30.10">
    <property type="entry name" value="Glutaredoxin"/>
    <property type="match status" value="1"/>
</dbReference>
<dbReference type="InterPro" id="IPR012341">
    <property type="entry name" value="6hp_glycosidase-like_sf"/>
</dbReference>